<keyword evidence="3" id="KW-1185">Reference proteome</keyword>
<gene>
    <name evidence="2" type="ORF">KHM83_14450</name>
</gene>
<reference evidence="2 3" key="1">
    <citation type="submission" date="2021-05" db="EMBL/GenBank/DDBJ databases">
        <title>Fusibacter ferrireducens sp. nov., an anaerobic, sulfur- and Fe-reducing bacterium isolated from the mangrove sediment.</title>
        <authorList>
            <person name="Qiu D."/>
        </authorList>
    </citation>
    <scope>NUCLEOTIDE SEQUENCE [LARGE SCALE GENOMIC DNA]</scope>
    <source>
        <strain evidence="2 3">DSM 12116</strain>
    </source>
</reference>
<dbReference type="InterPro" id="IPR045584">
    <property type="entry name" value="Pilin-like"/>
</dbReference>
<dbReference type="RefSeq" id="WP_213237744.1">
    <property type="nucleotide sequence ID" value="NZ_JAHBCL010000027.1"/>
</dbReference>
<dbReference type="SUPFAM" id="SSF54523">
    <property type="entry name" value="Pili subunits"/>
    <property type="match status" value="1"/>
</dbReference>
<keyword evidence="1" id="KW-0472">Membrane</keyword>
<organism evidence="2 3">
    <name type="scientific">Fusibacter paucivorans</name>
    <dbReference type="NCBI Taxonomy" id="76009"/>
    <lineage>
        <taxon>Bacteria</taxon>
        <taxon>Bacillati</taxon>
        <taxon>Bacillota</taxon>
        <taxon>Clostridia</taxon>
        <taxon>Eubacteriales</taxon>
        <taxon>Eubacteriales Family XII. Incertae Sedis</taxon>
        <taxon>Fusibacter</taxon>
    </lineage>
</organism>
<dbReference type="InterPro" id="IPR012902">
    <property type="entry name" value="N_methyl_site"/>
</dbReference>
<proteinExistence type="predicted"/>
<feature type="transmembrane region" description="Helical" evidence="1">
    <location>
        <begin position="12"/>
        <end position="34"/>
    </location>
</feature>
<name>A0ABS5PUZ2_9FIRM</name>
<evidence type="ECO:0000313" key="2">
    <source>
        <dbReference type="EMBL" id="MBS7527882.1"/>
    </source>
</evidence>
<dbReference type="NCBIfam" id="TIGR02532">
    <property type="entry name" value="IV_pilin_GFxxxE"/>
    <property type="match status" value="1"/>
</dbReference>
<sequence length="275" mass="29622">MRRFGSEYGFSLVELIITIAILGLLSGILMKFFVISATGETIASEKNQALTIGNQMVEQFKYIGTLDDYFNTINNGTWVTREIVTNAENLRAYFDSNWSYVATAGEARYQMDIAIAYPSQVTTGVGAVSGDFDVTFDTSGTIQLIVDDAGTTYTLLASGLPNQTMAIPVEDVSTLTLTLNLTGSGLGSVNIQNDLSTAESSLAYDEIRDDILRVAVYRNADNESAIDTEGNVNLTDYGVYDSSASGVYTITVTMSDRKSGETIGVYTGSKYGGVE</sequence>
<evidence type="ECO:0000313" key="3">
    <source>
        <dbReference type="Proteomes" id="UP000746471"/>
    </source>
</evidence>
<dbReference type="Pfam" id="PF07963">
    <property type="entry name" value="N_methyl"/>
    <property type="match status" value="1"/>
</dbReference>
<dbReference type="Proteomes" id="UP000746471">
    <property type="component" value="Unassembled WGS sequence"/>
</dbReference>
<keyword evidence="1" id="KW-1133">Transmembrane helix</keyword>
<dbReference type="EMBL" id="JAHBCL010000027">
    <property type="protein sequence ID" value="MBS7527882.1"/>
    <property type="molecule type" value="Genomic_DNA"/>
</dbReference>
<accession>A0ABS5PUZ2</accession>
<protein>
    <submittedName>
        <fullName evidence="2">Type II secretion system protein</fullName>
    </submittedName>
</protein>
<keyword evidence="1" id="KW-0812">Transmembrane</keyword>
<comment type="caution">
    <text evidence="2">The sequence shown here is derived from an EMBL/GenBank/DDBJ whole genome shotgun (WGS) entry which is preliminary data.</text>
</comment>
<evidence type="ECO:0000256" key="1">
    <source>
        <dbReference type="SAM" id="Phobius"/>
    </source>
</evidence>